<evidence type="ECO:0000313" key="5">
    <source>
        <dbReference type="EMBL" id="KHS47840.1"/>
    </source>
</evidence>
<dbReference type="Gene3D" id="3.40.50.1000">
    <property type="entry name" value="HAD superfamily/HAD-like"/>
    <property type="match status" value="1"/>
</dbReference>
<dbReference type="GO" id="GO:0005829">
    <property type="term" value="C:cytosol"/>
    <property type="evidence" value="ECO:0007669"/>
    <property type="project" value="TreeGrafter"/>
</dbReference>
<dbReference type="STRING" id="48936.NJ75_01637"/>
<dbReference type="InterPro" id="IPR006439">
    <property type="entry name" value="HAD-SF_hydro_IA"/>
</dbReference>
<keyword evidence="6" id="KW-1185">Reference proteome</keyword>
<dbReference type="PANTHER" id="PTHR43434:SF1">
    <property type="entry name" value="PHOSPHOGLYCOLATE PHOSPHATASE"/>
    <property type="match status" value="1"/>
</dbReference>
<evidence type="ECO:0000256" key="2">
    <source>
        <dbReference type="ARBA" id="ARBA00004818"/>
    </source>
</evidence>
<dbReference type="InterPro" id="IPR023214">
    <property type="entry name" value="HAD_sf"/>
</dbReference>
<dbReference type="RefSeq" id="WP_039333239.1">
    <property type="nucleotide sequence ID" value="NZ_JRVC01000006.1"/>
</dbReference>
<dbReference type="InterPro" id="IPR036412">
    <property type="entry name" value="HAD-like_sf"/>
</dbReference>
<dbReference type="InterPro" id="IPR050155">
    <property type="entry name" value="HAD-like_hydrolase_sf"/>
</dbReference>
<dbReference type="Pfam" id="PF12710">
    <property type="entry name" value="HAD"/>
    <property type="match status" value="1"/>
</dbReference>
<dbReference type="AlphaFoldDB" id="A0A0B8ZXK0"/>
<comment type="catalytic activity">
    <reaction evidence="1">
        <text>2-phosphoglycolate + H2O = glycolate + phosphate</text>
        <dbReference type="Rhea" id="RHEA:14369"/>
        <dbReference type="ChEBI" id="CHEBI:15377"/>
        <dbReference type="ChEBI" id="CHEBI:29805"/>
        <dbReference type="ChEBI" id="CHEBI:43474"/>
        <dbReference type="ChEBI" id="CHEBI:58033"/>
        <dbReference type="EC" id="3.1.3.18"/>
    </reaction>
</comment>
<comment type="similarity">
    <text evidence="3">Belongs to the HAD-like hydrolase superfamily. CbbY/CbbZ/Gph/YieH family.</text>
</comment>
<reference evidence="5 6" key="1">
    <citation type="submission" date="2014-10" db="EMBL/GenBank/DDBJ databases">
        <title>Draft genome sequence of Novosphingobium subterraneum DSM 12447.</title>
        <authorList>
            <person name="Gan H.M."/>
            <person name="Gan H.Y."/>
            <person name="Savka M.A."/>
        </authorList>
    </citation>
    <scope>NUCLEOTIDE SEQUENCE [LARGE SCALE GENOMIC DNA]</scope>
    <source>
        <strain evidence="5 6">DSM 12447</strain>
    </source>
</reference>
<comment type="caution">
    <text evidence="5">The sequence shown here is derived from an EMBL/GenBank/DDBJ whole genome shotgun (WGS) entry which is preliminary data.</text>
</comment>
<sequence length="227" mass="25040">MSQEQNVRVLVFDLDGTLVPTMEDYADRAAQLMEESFGTPFALARRSYFATSGLPFEKQLRQLYPGQDTDPVAQRFEDWKDGYLTGIAIAPDTAALLQRWRDSGLLVVISSNNLEQYVERLASDWPVDCALGYRAPSMDDPGFAKGEPHFGAIEERFGIDRSAFLFTGDSPNDAHIAAAARVRFRALLTDAFGPEDFERAVPGTRTLMNLADLGDHIATVADAVTSL</sequence>
<dbReference type="GO" id="GO:0006281">
    <property type="term" value="P:DNA repair"/>
    <property type="evidence" value="ECO:0007669"/>
    <property type="project" value="TreeGrafter"/>
</dbReference>
<dbReference type="EC" id="3.1.3.18" evidence="4"/>
<dbReference type="PATRIC" id="fig|48936.3.peg.1641"/>
<dbReference type="SFLD" id="SFLDG01129">
    <property type="entry name" value="C1.5:_HAD__Beta-PGM__Phosphata"/>
    <property type="match status" value="1"/>
</dbReference>
<organism evidence="5 6">
    <name type="scientific">Novosphingobium subterraneum</name>
    <dbReference type="NCBI Taxonomy" id="48936"/>
    <lineage>
        <taxon>Bacteria</taxon>
        <taxon>Pseudomonadati</taxon>
        <taxon>Pseudomonadota</taxon>
        <taxon>Alphaproteobacteria</taxon>
        <taxon>Sphingomonadales</taxon>
        <taxon>Sphingomonadaceae</taxon>
        <taxon>Novosphingobium</taxon>
    </lineage>
</organism>
<dbReference type="Gene3D" id="1.10.150.240">
    <property type="entry name" value="Putative phosphatase, domain 2"/>
    <property type="match status" value="1"/>
</dbReference>
<dbReference type="SFLD" id="SFLDS00003">
    <property type="entry name" value="Haloacid_Dehalogenase"/>
    <property type="match status" value="1"/>
</dbReference>
<evidence type="ECO:0000256" key="1">
    <source>
        <dbReference type="ARBA" id="ARBA00000830"/>
    </source>
</evidence>
<dbReference type="GO" id="GO:0008967">
    <property type="term" value="F:phosphoglycolate phosphatase activity"/>
    <property type="evidence" value="ECO:0007669"/>
    <property type="project" value="UniProtKB-EC"/>
</dbReference>
<dbReference type="SUPFAM" id="SSF56784">
    <property type="entry name" value="HAD-like"/>
    <property type="match status" value="1"/>
</dbReference>
<evidence type="ECO:0000313" key="6">
    <source>
        <dbReference type="Proteomes" id="UP000031338"/>
    </source>
</evidence>
<evidence type="ECO:0000256" key="3">
    <source>
        <dbReference type="ARBA" id="ARBA00006171"/>
    </source>
</evidence>
<dbReference type="InterPro" id="IPR023198">
    <property type="entry name" value="PGP-like_dom2"/>
</dbReference>
<dbReference type="PANTHER" id="PTHR43434">
    <property type="entry name" value="PHOSPHOGLYCOLATE PHOSPHATASE"/>
    <property type="match status" value="1"/>
</dbReference>
<dbReference type="PRINTS" id="PR00413">
    <property type="entry name" value="HADHALOGNASE"/>
</dbReference>
<name>A0A0B8ZXK0_9SPHN</name>
<dbReference type="EMBL" id="JRVC01000006">
    <property type="protein sequence ID" value="KHS47840.1"/>
    <property type="molecule type" value="Genomic_DNA"/>
</dbReference>
<protein>
    <recommendedName>
        <fullName evidence="4">phosphoglycolate phosphatase</fullName>
        <ecNumber evidence="4">3.1.3.18</ecNumber>
    </recommendedName>
</protein>
<comment type="pathway">
    <text evidence="2">Organic acid metabolism; glycolate biosynthesis; glycolate from 2-phosphoglycolate: step 1/1.</text>
</comment>
<evidence type="ECO:0000256" key="4">
    <source>
        <dbReference type="ARBA" id="ARBA00013078"/>
    </source>
</evidence>
<accession>A0A0B8ZXK0</accession>
<keyword evidence="5" id="KW-0378">Hydrolase</keyword>
<gene>
    <name evidence="5" type="primary">gph</name>
    <name evidence="5" type="ORF">NJ75_01637</name>
</gene>
<proteinExistence type="inferred from homology"/>
<dbReference type="Proteomes" id="UP000031338">
    <property type="component" value="Unassembled WGS sequence"/>
</dbReference>